<dbReference type="AlphaFoldDB" id="A0A8S1DJ56"/>
<proteinExistence type="predicted"/>
<organism evidence="1 2">
    <name type="scientific">Cloeon dipterum</name>
    <dbReference type="NCBI Taxonomy" id="197152"/>
    <lineage>
        <taxon>Eukaryota</taxon>
        <taxon>Metazoa</taxon>
        <taxon>Ecdysozoa</taxon>
        <taxon>Arthropoda</taxon>
        <taxon>Hexapoda</taxon>
        <taxon>Insecta</taxon>
        <taxon>Pterygota</taxon>
        <taxon>Palaeoptera</taxon>
        <taxon>Ephemeroptera</taxon>
        <taxon>Pisciforma</taxon>
        <taxon>Baetidae</taxon>
        <taxon>Cloeon</taxon>
    </lineage>
</organism>
<comment type="caution">
    <text evidence="1">The sequence shown here is derived from an EMBL/GenBank/DDBJ whole genome shotgun (WGS) entry which is preliminary data.</text>
</comment>
<gene>
    <name evidence="1" type="ORF">CLODIP_2_CD01438</name>
</gene>
<dbReference type="EMBL" id="CADEPI010000223">
    <property type="protein sequence ID" value="CAB3381062.1"/>
    <property type="molecule type" value="Genomic_DNA"/>
</dbReference>
<name>A0A8S1DJ56_9INSE</name>
<evidence type="ECO:0000313" key="2">
    <source>
        <dbReference type="Proteomes" id="UP000494165"/>
    </source>
</evidence>
<reference evidence="1 2" key="1">
    <citation type="submission" date="2020-04" db="EMBL/GenBank/DDBJ databases">
        <authorList>
            <person name="Alioto T."/>
            <person name="Alioto T."/>
            <person name="Gomez Garrido J."/>
        </authorList>
    </citation>
    <scope>NUCLEOTIDE SEQUENCE [LARGE SCALE GENOMIC DNA]</scope>
</reference>
<keyword evidence="2" id="KW-1185">Reference proteome</keyword>
<accession>A0A8S1DJ56</accession>
<evidence type="ECO:0000313" key="1">
    <source>
        <dbReference type="EMBL" id="CAB3381062.1"/>
    </source>
</evidence>
<protein>
    <submittedName>
        <fullName evidence="1">Uncharacterized protein</fullName>
    </submittedName>
</protein>
<dbReference type="Proteomes" id="UP000494165">
    <property type="component" value="Unassembled WGS sequence"/>
</dbReference>
<sequence>MPKFSIEKCFFCEKKGLRKGARMIIEKNDLNTSKKLRAASCLPCKEKEEYQITLENLSSMSGISFETFGKYDCIGGSLLAYSPYLSYPYSDGEKKEIPIGLIDRTICKICDKPVKLLQSVEEHNAECHTEKTDKPVKCTSGCNAYYLESVIESHKKKCSILCPVCKTWFAVDTGHFDKVHPCHCCPFYGCATANHAMKNELEEDEEGVNKKLEHIKTTHIWKILEFEETDD</sequence>